<evidence type="ECO:0000313" key="3">
    <source>
        <dbReference type="Proteomes" id="UP000035425"/>
    </source>
</evidence>
<dbReference type="Proteomes" id="UP000035425">
    <property type="component" value="Unassembled WGS sequence"/>
</dbReference>
<protein>
    <submittedName>
        <fullName evidence="2">Uncharacterized protein</fullName>
    </submittedName>
</protein>
<dbReference type="RefSeq" id="WP_047221931.1">
    <property type="nucleotide sequence ID" value="NZ_JWIO01000005.1"/>
</dbReference>
<gene>
    <name evidence="2" type="ORF">FrCorBMG51_05020</name>
</gene>
<proteinExistence type="predicted"/>
<sequence length="709" mass="75168">MAGDIPAEQIIVAHAYAQASTARDDGSDPVDQPPPTNESARVLHCYGRVSIVSPATVAPDSSPGPGASGATAVDPAHLDGLERLGLAAFQLRASTDYQRAKQDRARSDELWDWDRPCTDVPPPRGSSGQAPDGGGGGVPRQPRSPTDSPSPTSLGTSGAPVLTAAAVPADGQLGQPGGGGGTGGPTSAFMEGSIAIGVIIVEGPSADLQFTAAERTKTVAEIQNGLSWYATVNPAAELTFSYDIKVVRISTPPDPAAADLEARWRDPAMSQLGYQPNFDGVYDYVDDLRARHVTRWSYCAFVTKYPLQYFAYSSIGGPRLVLSYDNDGWGPDNLDRVFAHETGHIFGCPDEYAASGCNCGGTWGRFATPNGNCDGCAPDSVNCLMRSNSFELCRYTPSHVGWGRGVGGNPVLVQSSFGHTGNFELVVPSAFAGMTHLWRDNDAPGFPWREPTQVAQGNGRIDALTMIQSRLATPGALEALARVGKSLLFLWRDSGPALRWQSPTRITDGVAGTPSLIHSRLGRRGTFEVLAPAADVGLLYLSRNNDVAGFPWSQPVVVAANLGHVDAVSLIQGNFDNGNLEAVALAGGRLAHIYRTQDGVWRTSTVFAEGVTGNPVLIQSGFGRIGNFEVLVPSASGGLVHLWRNNDAAGFPWSGPTRFATELGHVDAVTMIQSSFGKHLEVVARVGDRLYAMARTSDTFQWLPPGKIF</sequence>
<accession>A0ABR5F6L9</accession>
<dbReference type="SUPFAM" id="SSF55486">
    <property type="entry name" value="Metalloproteases ('zincins'), catalytic domain"/>
    <property type="match status" value="1"/>
</dbReference>
<feature type="region of interest" description="Disordered" evidence="1">
    <location>
        <begin position="96"/>
        <end position="158"/>
    </location>
</feature>
<name>A0ABR5F6L9_9ACTN</name>
<feature type="compositionally biased region" description="Low complexity" evidence="1">
    <location>
        <begin position="139"/>
        <end position="157"/>
    </location>
</feature>
<reference evidence="2 3" key="1">
    <citation type="submission" date="2014-12" db="EMBL/GenBank/DDBJ databases">
        <title>Frankia sp. BMG5.1 draft genome.</title>
        <authorList>
            <person name="Gtari M."/>
            <person name="Ghodhbane-Gtari F."/>
            <person name="Nouioui I."/>
            <person name="Ktari A."/>
            <person name="Hezbri K."/>
            <person name="Mimouni W."/>
            <person name="Sbissi I."/>
            <person name="Ayari A."/>
            <person name="Yamanaka T."/>
            <person name="Normand P."/>
            <person name="Tisa L.S."/>
            <person name="Boudabous A."/>
        </authorList>
    </citation>
    <scope>NUCLEOTIDE SEQUENCE [LARGE SCALE GENOMIC DNA]</scope>
    <source>
        <strain evidence="2 3">BMG5.1</strain>
    </source>
</reference>
<dbReference type="SUPFAM" id="SSF89372">
    <property type="entry name" value="Fucose-specific lectin"/>
    <property type="match status" value="1"/>
</dbReference>
<organism evidence="2 3">
    <name type="scientific">Protofrankia coriariae</name>
    <dbReference type="NCBI Taxonomy" id="1562887"/>
    <lineage>
        <taxon>Bacteria</taxon>
        <taxon>Bacillati</taxon>
        <taxon>Actinomycetota</taxon>
        <taxon>Actinomycetes</taxon>
        <taxon>Frankiales</taxon>
        <taxon>Frankiaceae</taxon>
        <taxon>Protofrankia</taxon>
    </lineage>
</organism>
<evidence type="ECO:0000256" key="1">
    <source>
        <dbReference type="SAM" id="MobiDB-lite"/>
    </source>
</evidence>
<comment type="caution">
    <text evidence="2">The sequence shown here is derived from an EMBL/GenBank/DDBJ whole genome shotgun (WGS) entry which is preliminary data.</text>
</comment>
<evidence type="ECO:0000313" key="2">
    <source>
        <dbReference type="EMBL" id="KLL12376.1"/>
    </source>
</evidence>
<feature type="compositionally biased region" description="Basic and acidic residues" evidence="1">
    <location>
        <begin position="98"/>
        <end position="117"/>
    </location>
</feature>
<feature type="region of interest" description="Disordered" evidence="1">
    <location>
        <begin position="16"/>
        <end position="39"/>
    </location>
</feature>
<dbReference type="EMBL" id="JWIO01000005">
    <property type="protein sequence ID" value="KLL12376.1"/>
    <property type="molecule type" value="Genomic_DNA"/>
</dbReference>
<keyword evidence="3" id="KW-1185">Reference proteome</keyword>